<accession>A0A232EJL4</accession>
<feature type="chain" id="PRO_5012466575" description="CUB domain-containing protein" evidence="1">
    <location>
        <begin position="21"/>
        <end position="411"/>
    </location>
</feature>
<comment type="caution">
    <text evidence="2">The sequence shown here is derived from an EMBL/GenBank/DDBJ whole genome shotgun (WGS) entry which is preliminary data.</text>
</comment>
<organism evidence="2 3">
    <name type="scientific">Trichomalopsis sarcophagae</name>
    <dbReference type="NCBI Taxonomy" id="543379"/>
    <lineage>
        <taxon>Eukaryota</taxon>
        <taxon>Metazoa</taxon>
        <taxon>Ecdysozoa</taxon>
        <taxon>Arthropoda</taxon>
        <taxon>Hexapoda</taxon>
        <taxon>Insecta</taxon>
        <taxon>Pterygota</taxon>
        <taxon>Neoptera</taxon>
        <taxon>Endopterygota</taxon>
        <taxon>Hymenoptera</taxon>
        <taxon>Apocrita</taxon>
        <taxon>Proctotrupomorpha</taxon>
        <taxon>Chalcidoidea</taxon>
        <taxon>Pteromalidae</taxon>
        <taxon>Pteromalinae</taxon>
        <taxon>Trichomalopsis</taxon>
    </lineage>
</organism>
<feature type="signal peptide" evidence="1">
    <location>
        <begin position="1"/>
        <end position="20"/>
    </location>
</feature>
<keyword evidence="3" id="KW-1185">Reference proteome</keyword>
<gene>
    <name evidence="2" type="ORF">TSAR_012051</name>
</gene>
<dbReference type="EMBL" id="NNAY01004009">
    <property type="protein sequence ID" value="OXU18501.1"/>
    <property type="molecule type" value="Genomic_DNA"/>
</dbReference>
<name>A0A232EJL4_9HYME</name>
<reference evidence="2 3" key="1">
    <citation type="journal article" date="2017" name="Curr. Biol.">
        <title>The Evolution of Venom by Co-option of Single-Copy Genes.</title>
        <authorList>
            <person name="Martinson E.O."/>
            <person name="Mrinalini"/>
            <person name="Kelkar Y.D."/>
            <person name="Chang C.H."/>
            <person name="Werren J.H."/>
        </authorList>
    </citation>
    <scope>NUCLEOTIDE SEQUENCE [LARGE SCALE GENOMIC DNA]</scope>
    <source>
        <strain evidence="2 3">Alberta</strain>
        <tissue evidence="2">Whole body</tissue>
    </source>
</reference>
<sequence length="411" mass="46094">MLRLSGAFLLVALTCCYASAGIVDSSSYARSWTLPKDGPRTLIQGTLFTTNVNTFPYATCEFTKPNEERVCNVTLVRPNKQDSGICRVKIFANSKDKELFYNGYFQMIPFAREHVAVVWYDQTKEPANAVEKKYDFKITILDTSNCKTAHLDFPIQKVHYDFFPALVTYDNQIDVVVNSVQACGGVDRCKLSFDLQGKQIGDVQPYKPQLSGYANAVSPAIPAKGFFQDVKNLSSIRVLFVNAEGEGKEVLNVKFDEQKQNKRDAYSNAYELYSICWTPTISTKKPTKISCSQFDATGNTKVSKEITFPQLLNWAAVHNLPKGGLFLATGGCEQAGSEECKTFRVHKINELGQEKPYEFQAPDLQCHDITSNLEVRISENDRDEVCFDFSCLSSSTNLKFVSTCVEKTRLN</sequence>
<dbReference type="OrthoDB" id="7698398at2759"/>
<evidence type="ECO:0008006" key="4">
    <source>
        <dbReference type="Google" id="ProtNLM"/>
    </source>
</evidence>
<dbReference type="AlphaFoldDB" id="A0A232EJL4"/>
<evidence type="ECO:0000256" key="1">
    <source>
        <dbReference type="SAM" id="SignalP"/>
    </source>
</evidence>
<evidence type="ECO:0000313" key="3">
    <source>
        <dbReference type="Proteomes" id="UP000215335"/>
    </source>
</evidence>
<proteinExistence type="predicted"/>
<evidence type="ECO:0000313" key="2">
    <source>
        <dbReference type="EMBL" id="OXU18501.1"/>
    </source>
</evidence>
<dbReference type="Proteomes" id="UP000215335">
    <property type="component" value="Unassembled WGS sequence"/>
</dbReference>
<protein>
    <recommendedName>
        <fullName evidence="4">CUB domain-containing protein</fullName>
    </recommendedName>
</protein>
<keyword evidence="1" id="KW-0732">Signal</keyword>